<feature type="binding site" evidence="1">
    <location>
        <position position="172"/>
    </location>
    <ligand>
        <name>Mn(2+)</name>
        <dbReference type="ChEBI" id="CHEBI:29035"/>
        <label>2</label>
    </ligand>
</feature>
<feature type="binding site" evidence="1">
    <location>
        <position position="373"/>
    </location>
    <ligand>
        <name>Mn(2+)</name>
        <dbReference type="ChEBI" id="CHEBI:29035"/>
        <label>2</label>
    </ligand>
</feature>
<dbReference type="SUPFAM" id="SSF53187">
    <property type="entry name" value="Zn-dependent exopeptidases"/>
    <property type="match status" value="1"/>
</dbReference>
<dbReference type="EMBL" id="QEEZ01000001">
    <property type="protein sequence ID" value="PWC02795.1"/>
    <property type="molecule type" value="Genomic_DNA"/>
</dbReference>
<dbReference type="InterPro" id="IPR017439">
    <property type="entry name" value="Amidohydrolase"/>
</dbReference>
<name>A0A2U1TA54_9CORY</name>
<dbReference type="Gene3D" id="3.40.630.10">
    <property type="entry name" value="Zn peptidases"/>
    <property type="match status" value="1"/>
</dbReference>
<comment type="cofactor">
    <cofactor evidence="1">
        <name>Mn(2+)</name>
        <dbReference type="ChEBI" id="CHEBI:29035"/>
    </cofactor>
    <text evidence="1">The Mn(2+) ion enhances activity.</text>
</comment>
<dbReference type="KEGG" id="cyz:C3B44_01935"/>
<sequence length="401" mass="43087">MKELGSWLDETRKEREALYRHFHSHPELSMQEHETVSRIAEELAAHGIETTRVGETGLVAVLLNGEGPVVALRADTDALPVKEDSGREYASTATQVDNSGTEVPVAHACGHDVHIMSLLGALQFFDAHRDGWSGTVVGVFQPGEETAEGARALVRDGIAEAIPSPDVYLGQHVLATLPGGHVGVSAGAVFTRASSIRVRVYGTGSHGSMPELSVDPVVLAAGIVTRLQTVVAREVAPRKTAVVTVGALHAGTKSNIIPDSAEMLINTRAYDDDVAEHLHEAIERIVRAECDAARSPKEPEFEYYDNFPLTDNDAECSERVREAFDSYFGKLSQEMEPVSASEDFSIVPDHLGVPYVYWGLGGFADPVNAPGNHNPAFAPDMQPTLDRGVEALVVAARGWVG</sequence>
<accession>A0A2U1TA54</accession>
<dbReference type="InterPro" id="IPR011650">
    <property type="entry name" value="Peptidase_M20_dimer"/>
</dbReference>
<comment type="caution">
    <text evidence="3">The sequence shown here is derived from an EMBL/GenBank/DDBJ whole genome shotgun (WGS) entry which is preliminary data.</text>
</comment>
<dbReference type="PANTHER" id="PTHR11014">
    <property type="entry name" value="PEPTIDASE M20 FAMILY MEMBER"/>
    <property type="match status" value="1"/>
</dbReference>
<dbReference type="Gene3D" id="3.30.70.360">
    <property type="match status" value="1"/>
</dbReference>
<dbReference type="SUPFAM" id="SSF55031">
    <property type="entry name" value="Bacterial exopeptidase dimerisation domain"/>
    <property type="match status" value="1"/>
</dbReference>
<dbReference type="PANTHER" id="PTHR11014:SF63">
    <property type="entry name" value="METALLOPEPTIDASE, PUTATIVE (AFU_ORTHOLOGUE AFUA_6G09600)-RELATED"/>
    <property type="match status" value="1"/>
</dbReference>
<dbReference type="Proteomes" id="UP000244989">
    <property type="component" value="Unassembled WGS sequence"/>
</dbReference>
<feature type="binding site" evidence="1">
    <location>
        <position position="145"/>
    </location>
    <ligand>
        <name>Mn(2+)</name>
        <dbReference type="ChEBI" id="CHEBI:29035"/>
        <label>2</label>
    </ligand>
</feature>
<keyword evidence="1" id="KW-0464">Manganese</keyword>
<dbReference type="AlphaFoldDB" id="A0A2U1TA54"/>
<dbReference type="InterPro" id="IPR036264">
    <property type="entry name" value="Bact_exopeptidase_dim_dom"/>
</dbReference>
<reference evidence="4" key="1">
    <citation type="submission" date="2018-04" db="EMBL/GenBank/DDBJ databases">
        <authorList>
            <person name="Liu S."/>
            <person name="Wang Z."/>
            <person name="Li J."/>
        </authorList>
    </citation>
    <scope>NUCLEOTIDE SEQUENCE [LARGE SCALE GENOMIC DNA]</scope>
    <source>
        <strain evidence="4">2189</strain>
    </source>
</reference>
<evidence type="ECO:0000313" key="4">
    <source>
        <dbReference type="Proteomes" id="UP000244989"/>
    </source>
</evidence>
<dbReference type="InterPro" id="IPR002933">
    <property type="entry name" value="Peptidase_M20"/>
</dbReference>
<dbReference type="Pfam" id="PF07687">
    <property type="entry name" value="M20_dimer"/>
    <property type="match status" value="1"/>
</dbReference>
<dbReference type="PIRSF" id="PIRSF005962">
    <property type="entry name" value="Pept_M20D_amidohydro"/>
    <property type="match status" value="1"/>
</dbReference>
<organism evidence="3 4">
    <name type="scientific">Corynebacterium yudongzhengii</name>
    <dbReference type="NCBI Taxonomy" id="2080740"/>
    <lineage>
        <taxon>Bacteria</taxon>
        <taxon>Bacillati</taxon>
        <taxon>Actinomycetota</taxon>
        <taxon>Actinomycetes</taxon>
        <taxon>Mycobacteriales</taxon>
        <taxon>Corynebacteriaceae</taxon>
        <taxon>Corynebacterium</taxon>
    </lineage>
</organism>
<dbReference type="NCBIfam" id="TIGR01891">
    <property type="entry name" value="amidohydrolases"/>
    <property type="match status" value="1"/>
</dbReference>
<protein>
    <submittedName>
        <fullName evidence="3">Amidohydrolase</fullName>
    </submittedName>
</protein>
<keyword evidence="1" id="KW-0479">Metal-binding</keyword>
<evidence type="ECO:0000256" key="1">
    <source>
        <dbReference type="PIRSR" id="PIRSR005962-1"/>
    </source>
</evidence>
<dbReference type="GO" id="GO:0046872">
    <property type="term" value="F:metal ion binding"/>
    <property type="evidence" value="ECO:0007669"/>
    <property type="project" value="UniProtKB-KW"/>
</dbReference>
<feature type="binding site" evidence="1">
    <location>
        <position position="111"/>
    </location>
    <ligand>
        <name>Mn(2+)</name>
        <dbReference type="ChEBI" id="CHEBI:29035"/>
        <label>2</label>
    </ligand>
</feature>
<gene>
    <name evidence="3" type="ORF">DF222_00665</name>
</gene>
<evidence type="ECO:0000313" key="3">
    <source>
        <dbReference type="EMBL" id="PWC02795.1"/>
    </source>
</evidence>
<dbReference type="OrthoDB" id="9777385at2"/>
<dbReference type="Pfam" id="PF01546">
    <property type="entry name" value="Peptidase_M20"/>
    <property type="match status" value="1"/>
</dbReference>
<dbReference type="RefSeq" id="WP_108430877.1">
    <property type="nucleotide sequence ID" value="NZ_CP026947.1"/>
</dbReference>
<proteinExistence type="predicted"/>
<keyword evidence="4" id="KW-1185">Reference proteome</keyword>
<keyword evidence="3" id="KW-0378">Hydrolase</keyword>
<dbReference type="GO" id="GO:0016787">
    <property type="term" value="F:hydrolase activity"/>
    <property type="evidence" value="ECO:0007669"/>
    <property type="project" value="UniProtKB-KW"/>
</dbReference>
<evidence type="ECO:0000259" key="2">
    <source>
        <dbReference type="Pfam" id="PF07687"/>
    </source>
</evidence>
<feature type="binding site" evidence="1">
    <location>
        <position position="109"/>
    </location>
    <ligand>
        <name>Mn(2+)</name>
        <dbReference type="ChEBI" id="CHEBI:29035"/>
        <label>2</label>
    </ligand>
</feature>
<feature type="domain" description="Peptidase M20 dimerisation" evidence="2">
    <location>
        <begin position="195"/>
        <end position="290"/>
    </location>
</feature>